<keyword evidence="1" id="KW-0472">Membrane</keyword>
<accession>A0A345T2U7</accession>
<dbReference type="KEGG" id="stri:C7M71_025790"/>
<protein>
    <submittedName>
        <fullName evidence="2">Uncharacterized protein</fullName>
    </submittedName>
</protein>
<dbReference type="AlphaFoldDB" id="A0A345T2U7"/>
<evidence type="ECO:0000256" key="1">
    <source>
        <dbReference type="SAM" id="Phobius"/>
    </source>
</evidence>
<name>A0A345T2U7_9ACTN</name>
<feature type="transmembrane region" description="Helical" evidence="1">
    <location>
        <begin position="23"/>
        <end position="45"/>
    </location>
</feature>
<evidence type="ECO:0000313" key="2">
    <source>
        <dbReference type="EMBL" id="AXI80302.1"/>
    </source>
</evidence>
<keyword evidence="1" id="KW-1133">Transmembrane helix</keyword>
<keyword evidence="3" id="KW-1185">Reference proteome</keyword>
<feature type="transmembrane region" description="Helical" evidence="1">
    <location>
        <begin position="123"/>
        <end position="141"/>
    </location>
</feature>
<feature type="transmembrane region" description="Helical" evidence="1">
    <location>
        <begin position="65"/>
        <end position="85"/>
    </location>
</feature>
<dbReference type="InterPro" id="IPR045713">
    <property type="entry name" value="DUF6069"/>
</dbReference>
<dbReference type="EMBL" id="CP031264">
    <property type="protein sequence ID" value="AXI80302.1"/>
    <property type="molecule type" value="Genomic_DNA"/>
</dbReference>
<reference evidence="3" key="1">
    <citation type="submission" date="2018-07" db="EMBL/GenBank/DDBJ databases">
        <title>Streptacidiphilus bronchialis DSM 106435 chromosome.</title>
        <authorList>
            <person name="Batra D."/>
            <person name="Gulvik C.A."/>
        </authorList>
    </citation>
    <scope>NUCLEOTIDE SEQUENCE [LARGE SCALE GENOMIC DNA]</scope>
    <source>
        <strain evidence="3">DSM 106435</strain>
    </source>
</reference>
<feature type="transmembrane region" description="Helical" evidence="1">
    <location>
        <begin position="97"/>
        <end position="117"/>
    </location>
</feature>
<dbReference type="Proteomes" id="UP000249340">
    <property type="component" value="Chromosome"/>
</dbReference>
<evidence type="ECO:0000313" key="3">
    <source>
        <dbReference type="Proteomes" id="UP000249340"/>
    </source>
</evidence>
<dbReference type="Pfam" id="PF19545">
    <property type="entry name" value="DUF6069"/>
    <property type="match status" value="1"/>
</dbReference>
<organism evidence="2 3">
    <name type="scientific">Peterkaempfera bronchialis</name>
    <dbReference type="NCBI Taxonomy" id="2126346"/>
    <lineage>
        <taxon>Bacteria</taxon>
        <taxon>Bacillati</taxon>
        <taxon>Actinomycetota</taxon>
        <taxon>Actinomycetes</taxon>
        <taxon>Kitasatosporales</taxon>
        <taxon>Streptomycetaceae</taxon>
        <taxon>Peterkaempfera</taxon>
    </lineage>
</organism>
<gene>
    <name evidence="2" type="ORF">C7M71_025790</name>
</gene>
<sequence>MTTETAPGTGGAAPGTRRRTRALAVLGGVVAAFAVWVVAVPVLGVDLDARMGSGSGADPQRVGPGAVLVASLLVGLAGWGLLALLERGAPERARTRWTAVAVVVLVLSLAGPLPGGATTAAKVALTCMHLAAGAVLIPLLSRSATRR</sequence>
<keyword evidence="1" id="KW-0812">Transmembrane</keyword>
<proteinExistence type="predicted"/>
<dbReference type="RefSeq" id="WP_111490108.1">
    <property type="nucleotide sequence ID" value="NZ_CP031264.1"/>
</dbReference>